<proteinExistence type="predicted"/>
<sequence>MRQVIELHKTVSTRLKQAMRQVIELHKTRRSRHLSTNARSYVGTTLSSDHKIVITTFELGCRKMWGKTKHTTNSRNKANIANVVNNHECRAKYQQLDTRLGQIYLDNTPNETWQLVKRVIVDTAKETLGETTRTRPNRTPDETITNLSTQQKQLRIRIDNTRDKQNKLKLKQERNLILHQIIKRVAYRI</sequence>
<keyword evidence="2" id="KW-1185">Reference proteome</keyword>
<dbReference type="AlphaFoldDB" id="A0AAV4JM17"/>
<evidence type="ECO:0000313" key="2">
    <source>
        <dbReference type="Proteomes" id="UP000762676"/>
    </source>
</evidence>
<gene>
    <name evidence="1" type="ORF">ElyMa_003381400</name>
</gene>
<dbReference type="EMBL" id="BMAT01006964">
    <property type="protein sequence ID" value="GFS23139.1"/>
    <property type="molecule type" value="Genomic_DNA"/>
</dbReference>
<reference evidence="1 2" key="1">
    <citation type="journal article" date="2021" name="Elife">
        <title>Chloroplast acquisition without the gene transfer in kleptoplastic sea slugs, Plakobranchus ocellatus.</title>
        <authorList>
            <person name="Maeda T."/>
            <person name="Takahashi S."/>
            <person name="Yoshida T."/>
            <person name="Shimamura S."/>
            <person name="Takaki Y."/>
            <person name="Nagai Y."/>
            <person name="Toyoda A."/>
            <person name="Suzuki Y."/>
            <person name="Arimoto A."/>
            <person name="Ishii H."/>
            <person name="Satoh N."/>
            <person name="Nishiyama T."/>
            <person name="Hasebe M."/>
            <person name="Maruyama T."/>
            <person name="Minagawa J."/>
            <person name="Obokata J."/>
            <person name="Shigenobu S."/>
        </authorList>
    </citation>
    <scope>NUCLEOTIDE SEQUENCE [LARGE SCALE GENOMIC DNA]</scope>
</reference>
<protein>
    <submittedName>
        <fullName evidence="1">Uncharacterized protein</fullName>
    </submittedName>
</protein>
<name>A0AAV4JM17_9GAST</name>
<organism evidence="1 2">
    <name type="scientific">Elysia marginata</name>
    <dbReference type="NCBI Taxonomy" id="1093978"/>
    <lineage>
        <taxon>Eukaryota</taxon>
        <taxon>Metazoa</taxon>
        <taxon>Spiralia</taxon>
        <taxon>Lophotrochozoa</taxon>
        <taxon>Mollusca</taxon>
        <taxon>Gastropoda</taxon>
        <taxon>Heterobranchia</taxon>
        <taxon>Euthyneura</taxon>
        <taxon>Panpulmonata</taxon>
        <taxon>Sacoglossa</taxon>
        <taxon>Placobranchoidea</taxon>
        <taxon>Plakobranchidae</taxon>
        <taxon>Elysia</taxon>
    </lineage>
</organism>
<evidence type="ECO:0000313" key="1">
    <source>
        <dbReference type="EMBL" id="GFS23139.1"/>
    </source>
</evidence>
<dbReference type="Proteomes" id="UP000762676">
    <property type="component" value="Unassembled WGS sequence"/>
</dbReference>
<comment type="caution">
    <text evidence="1">The sequence shown here is derived from an EMBL/GenBank/DDBJ whole genome shotgun (WGS) entry which is preliminary data.</text>
</comment>
<accession>A0AAV4JM17</accession>